<feature type="domain" description="Fungal-type protein kinase" evidence="1">
    <location>
        <begin position="89"/>
        <end position="209"/>
    </location>
</feature>
<dbReference type="InterPro" id="IPR011009">
    <property type="entry name" value="Kinase-like_dom_sf"/>
</dbReference>
<sequence length="355" mass="41717">MVFRVECHCCPPNTCDWQEKKLVLKLSFPSTTRVSERTFMDRCKELVQGEHAWVLNHLPDIIWSFDIPFRAGSPQDNLKKKFGDADEMRVLRGVIQEELKPLVYLKTAKECAQVFYDVFQCHHRVWKYPEILHRDISQGNIMVHEKNGKIYGVLNDWDLAIWLNNERDGPTSLFRTGTKPYMAHEQQSVNWEGPHRYRHNMESIFYMMFLFVCLYSKPNEKVSHIEANNYEYEVWHRSDDCFLHLTKSTVVNTALFDPPVTPFFIGFFLWLTELQDHLFMGFSSLRIHIKQAAKQKASHSDKLLPFDKETLGGHFSYKQIAMILHIFNNEQLTTHGLEWQKILEALSQDGASQDE</sequence>
<evidence type="ECO:0000313" key="3">
    <source>
        <dbReference type="Proteomes" id="UP001163828"/>
    </source>
</evidence>
<name>A0ABQ8QMP4_9AGAR</name>
<evidence type="ECO:0000313" key="2">
    <source>
        <dbReference type="EMBL" id="KAJ3999717.1"/>
    </source>
</evidence>
<dbReference type="SUPFAM" id="SSF56112">
    <property type="entry name" value="Protein kinase-like (PK-like)"/>
    <property type="match status" value="1"/>
</dbReference>
<accession>A0ABQ8QMP4</accession>
<dbReference type="Pfam" id="PF17667">
    <property type="entry name" value="Pkinase_fungal"/>
    <property type="match status" value="1"/>
</dbReference>
<evidence type="ECO:0000259" key="1">
    <source>
        <dbReference type="Pfam" id="PF17667"/>
    </source>
</evidence>
<comment type="caution">
    <text evidence="2">The sequence shown here is derived from an EMBL/GenBank/DDBJ whole genome shotgun (WGS) entry which is preliminary data.</text>
</comment>
<dbReference type="PANTHER" id="PTHR38248">
    <property type="entry name" value="FUNK1 6"/>
    <property type="match status" value="1"/>
</dbReference>
<dbReference type="PANTHER" id="PTHR38248:SF2">
    <property type="entry name" value="FUNK1 11"/>
    <property type="match status" value="1"/>
</dbReference>
<dbReference type="EMBL" id="MU790533">
    <property type="protein sequence ID" value="KAJ3999717.1"/>
    <property type="molecule type" value="Genomic_DNA"/>
</dbReference>
<dbReference type="Gene3D" id="1.10.510.10">
    <property type="entry name" value="Transferase(Phosphotransferase) domain 1"/>
    <property type="match status" value="1"/>
</dbReference>
<proteinExistence type="predicted"/>
<gene>
    <name evidence="2" type="ORF">F5050DRAFT_852221</name>
</gene>
<keyword evidence="3" id="KW-1185">Reference proteome</keyword>
<dbReference type="Proteomes" id="UP001163828">
    <property type="component" value="Unassembled WGS sequence"/>
</dbReference>
<protein>
    <recommendedName>
        <fullName evidence="1">Fungal-type protein kinase domain-containing protein</fullName>
    </recommendedName>
</protein>
<organism evidence="2 3">
    <name type="scientific">Lentinula boryana</name>
    <dbReference type="NCBI Taxonomy" id="40481"/>
    <lineage>
        <taxon>Eukaryota</taxon>
        <taxon>Fungi</taxon>
        <taxon>Dikarya</taxon>
        <taxon>Basidiomycota</taxon>
        <taxon>Agaricomycotina</taxon>
        <taxon>Agaricomycetes</taxon>
        <taxon>Agaricomycetidae</taxon>
        <taxon>Agaricales</taxon>
        <taxon>Marasmiineae</taxon>
        <taxon>Omphalotaceae</taxon>
        <taxon>Lentinula</taxon>
    </lineage>
</organism>
<reference evidence="2" key="1">
    <citation type="submission" date="2022-08" db="EMBL/GenBank/DDBJ databases">
        <authorList>
            <consortium name="DOE Joint Genome Institute"/>
            <person name="Min B."/>
            <person name="Riley R."/>
            <person name="Sierra-Patev S."/>
            <person name="Naranjo-Ortiz M."/>
            <person name="Looney B."/>
            <person name="Konkel Z."/>
            <person name="Slot J.C."/>
            <person name="Sakamoto Y."/>
            <person name="Steenwyk J.L."/>
            <person name="Rokas A."/>
            <person name="Carro J."/>
            <person name="Camarero S."/>
            <person name="Ferreira P."/>
            <person name="Molpeceres G."/>
            <person name="Ruiz-Duenas F.J."/>
            <person name="Serrano A."/>
            <person name="Henrissat B."/>
            <person name="Drula E."/>
            <person name="Hughes K.W."/>
            <person name="Mata J.L."/>
            <person name="Ishikawa N.K."/>
            <person name="Vargas-Isla R."/>
            <person name="Ushijima S."/>
            <person name="Smith C.A."/>
            <person name="Ahrendt S."/>
            <person name="Andreopoulos W."/>
            <person name="He G."/>
            <person name="Labutti K."/>
            <person name="Lipzen A."/>
            <person name="Ng V."/>
            <person name="Sandor L."/>
            <person name="Barry K."/>
            <person name="Martinez A.T."/>
            <person name="Xiao Y."/>
            <person name="Gibbons J.G."/>
            <person name="Terashima K."/>
            <person name="Hibbett D.S."/>
            <person name="Grigoriev I.V."/>
        </authorList>
    </citation>
    <scope>NUCLEOTIDE SEQUENCE</scope>
    <source>
        <strain evidence="2">TFB10827</strain>
    </source>
</reference>
<dbReference type="InterPro" id="IPR040976">
    <property type="entry name" value="Pkinase_fungal"/>
</dbReference>